<dbReference type="InterPro" id="IPR034391">
    <property type="entry name" value="AdoMet-like_SPASM_containing"/>
</dbReference>
<keyword evidence="3" id="KW-0949">S-adenosyl-L-methionine</keyword>
<name>A0A2W4WAI6_9CYAN</name>
<sequence>MYSEQKDFLEARYGEQANKYRPTKSLTEFDLPELIRIEPIHTCNLRCVMCHVSYEKLTNAKIDVSLLAKRLKGLEGKWVDIGATHEPTAHPSFSDLVLSLSDLDMKVNMTTNGTLLTPNLVKTIADCNFEMVTISFDGCRKETYESIRRNANYEQTISRILDFKNTVKNDVFFMVNNTVMKRNMNEVVESVDFWETMDFNALFFIAMVVRDSNEILANESLAKQMDAYYKLLNDAARRVIEKNYKISIGSAAFNQPSSLKESYPNSFIDGYVKSSNIQSRSPFQPIDYFQNGDYPGMHVGCRSPFKAVSINYHGDVYLCQNLFKIGNIYEQDLVDIWYGEEAKRVRRVLLGDSTVCLKCEYYLFCINSKNVDYSEATNFFNIPDVQYRHPKLIEELEGYNIVAWAGDYYGIPQSLGSLDIRLSNLTELKGVFQEKSIEELKFTIQNSLSLSLKSDNSTNSILKSQIGLDLLDAVYPYPTLIEDFGKYNLVAWKGFYYGLPKSLGNVDLNSDDILKLRGVFIDISLERIKMIVQNHIELQMEVEELQSTITVIKDSKFWKIRQALSKLKQLVGL</sequence>
<evidence type="ECO:0000259" key="7">
    <source>
        <dbReference type="PROSITE" id="PS51918"/>
    </source>
</evidence>
<dbReference type="PANTHER" id="PTHR11228">
    <property type="entry name" value="RADICAL SAM DOMAIN PROTEIN"/>
    <property type="match status" value="1"/>
</dbReference>
<dbReference type="GO" id="GO:0046872">
    <property type="term" value="F:metal ion binding"/>
    <property type="evidence" value="ECO:0007669"/>
    <property type="project" value="UniProtKB-KW"/>
</dbReference>
<organism evidence="8 9">
    <name type="scientific">Pseudanabaena frigida</name>
    <dbReference type="NCBI Taxonomy" id="945775"/>
    <lineage>
        <taxon>Bacteria</taxon>
        <taxon>Bacillati</taxon>
        <taxon>Cyanobacteriota</taxon>
        <taxon>Cyanophyceae</taxon>
        <taxon>Pseudanabaenales</taxon>
        <taxon>Pseudanabaenaceae</taxon>
        <taxon>Pseudanabaena</taxon>
    </lineage>
</organism>
<dbReference type="GO" id="GO:0003824">
    <property type="term" value="F:catalytic activity"/>
    <property type="evidence" value="ECO:0007669"/>
    <property type="project" value="InterPro"/>
</dbReference>
<evidence type="ECO:0000256" key="4">
    <source>
        <dbReference type="ARBA" id="ARBA00022723"/>
    </source>
</evidence>
<dbReference type="Pfam" id="PF04055">
    <property type="entry name" value="Radical_SAM"/>
    <property type="match status" value="1"/>
</dbReference>
<reference evidence="8 9" key="2">
    <citation type="submission" date="2018-06" db="EMBL/GenBank/DDBJ databases">
        <title>Metagenomic assembly of (sub)arctic Cyanobacteria and their associated microbiome from non-axenic cultures.</title>
        <authorList>
            <person name="Baurain D."/>
        </authorList>
    </citation>
    <scope>NUCLEOTIDE SEQUENCE [LARGE SCALE GENOMIC DNA]</scope>
    <source>
        <strain evidence="8">ULC066bin1</strain>
    </source>
</reference>
<dbReference type="Gene3D" id="3.20.20.70">
    <property type="entry name" value="Aldolase class I"/>
    <property type="match status" value="1"/>
</dbReference>
<reference evidence="8 9" key="1">
    <citation type="submission" date="2018-04" db="EMBL/GenBank/DDBJ databases">
        <authorList>
            <person name="Go L.Y."/>
            <person name="Mitchell J.A."/>
        </authorList>
    </citation>
    <scope>NUCLEOTIDE SEQUENCE [LARGE SCALE GENOMIC DNA]</scope>
    <source>
        <strain evidence="8">ULC066bin1</strain>
    </source>
</reference>
<dbReference type="CDD" id="cd01335">
    <property type="entry name" value="Radical_SAM"/>
    <property type="match status" value="1"/>
</dbReference>
<gene>
    <name evidence="8" type="ORF">DCF19_09610</name>
</gene>
<dbReference type="AlphaFoldDB" id="A0A2W4WAI6"/>
<dbReference type="PROSITE" id="PS51918">
    <property type="entry name" value="RADICAL_SAM"/>
    <property type="match status" value="1"/>
</dbReference>
<dbReference type="SUPFAM" id="SSF102114">
    <property type="entry name" value="Radical SAM enzymes"/>
    <property type="match status" value="1"/>
</dbReference>
<dbReference type="SFLD" id="SFLDG01387">
    <property type="entry name" value="BtrN-like_SPASM_domain_contain"/>
    <property type="match status" value="1"/>
</dbReference>
<keyword evidence="4" id="KW-0479">Metal-binding</keyword>
<dbReference type="InterPro" id="IPR050377">
    <property type="entry name" value="Radical_SAM_PqqE_MftC-like"/>
</dbReference>
<dbReference type="SFLD" id="SFLDG01067">
    <property type="entry name" value="SPASM/twitch_domain_containing"/>
    <property type="match status" value="1"/>
</dbReference>
<dbReference type="Proteomes" id="UP000249467">
    <property type="component" value="Unassembled WGS sequence"/>
</dbReference>
<dbReference type="InterPro" id="IPR007197">
    <property type="entry name" value="rSAM"/>
</dbReference>
<comment type="caution">
    <text evidence="8">The sequence shown here is derived from an EMBL/GenBank/DDBJ whole genome shotgun (WGS) entry which is preliminary data.</text>
</comment>
<dbReference type="InterPro" id="IPR023885">
    <property type="entry name" value="4Fe4S-binding_SPASM_dom"/>
</dbReference>
<keyword evidence="6" id="KW-0411">Iron-sulfur</keyword>
<evidence type="ECO:0000256" key="5">
    <source>
        <dbReference type="ARBA" id="ARBA00023004"/>
    </source>
</evidence>
<evidence type="ECO:0000256" key="1">
    <source>
        <dbReference type="ARBA" id="ARBA00001966"/>
    </source>
</evidence>
<feature type="domain" description="Radical SAM core" evidence="7">
    <location>
        <begin position="27"/>
        <end position="249"/>
    </location>
</feature>
<evidence type="ECO:0000256" key="6">
    <source>
        <dbReference type="ARBA" id="ARBA00023014"/>
    </source>
</evidence>
<evidence type="ECO:0000313" key="8">
    <source>
        <dbReference type="EMBL" id="PZO41450.1"/>
    </source>
</evidence>
<protein>
    <recommendedName>
        <fullName evidence="7">Radical SAM core domain-containing protein</fullName>
    </recommendedName>
</protein>
<dbReference type="InterPro" id="IPR013785">
    <property type="entry name" value="Aldolase_TIM"/>
</dbReference>
<dbReference type="EMBL" id="QBML01000011">
    <property type="protein sequence ID" value="PZO41450.1"/>
    <property type="molecule type" value="Genomic_DNA"/>
</dbReference>
<keyword evidence="2" id="KW-0004">4Fe-4S</keyword>
<evidence type="ECO:0000256" key="2">
    <source>
        <dbReference type="ARBA" id="ARBA00022485"/>
    </source>
</evidence>
<evidence type="ECO:0000313" key="9">
    <source>
        <dbReference type="Proteomes" id="UP000249467"/>
    </source>
</evidence>
<evidence type="ECO:0000256" key="3">
    <source>
        <dbReference type="ARBA" id="ARBA00022691"/>
    </source>
</evidence>
<dbReference type="InterPro" id="IPR058240">
    <property type="entry name" value="rSAM_sf"/>
</dbReference>
<proteinExistence type="predicted"/>
<dbReference type="Pfam" id="PF13186">
    <property type="entry name" value="SPASM"/>
    <property type="match status" value="1"/>
</dbReference>
<dbReference type="SFLD" id="SFLDS00029">
    <property type="entry name" value="Radical_SAM"/>
    <property type="match status" value="1"/>
</dbReference>
<comment type="cofactor">
    <cofactor evidence="1">
        <name>[4Fe-4S] cluster</name>
        <dbReference type="ChEBI" id="CHEBI:49883"/>
    </cofactor>
</comment>
<dbReference type="PANTHER" id="PTHR11228:SF7">
    <property type="entry name" value="PQQA PEPTIDE CYCLASE"/>
    <property type="match status" value="1"/>
</dbReference>
<keyword evidence="5" id="KW-0408">Iron</keyword>
<accession>A0A2W4WAI6</accession>
<dbReference type="GO" id="GO:0051536">
    <property type="term" value="F:iron-sulfur cluster binding"/>
    <property type="evidence" value="ECO:0007669"/>
    <property type="project" value="UniProtKB-KW"/>
</dbReference>
<dbReference type="CDD" id="cd21109">
    <property type="entry name" value="SPASM"/>
    <property type="match status" value="1"/>
</dbReference>